<dbReference type="OrthoDB" id="2496787at2759"/>
<dbReference type="InterPro" id="IPR049326">
    <property type="entry name" value="Rhodopsin_dom_fungi"/>
</dbReference>
<dbReference type="Proteomes" id="UP000002530">
    <property type="component" value="Unassembled WGS sequence"/>
</dbReference>
<keyword evidence="2 7" id="KW-0812">Transmembrane</keyword>
<dbReference type="RefSeq" id="XP_748256.1">
    <property type="nucleotide sequence ID" value="XM_743163.1"/>
</dbReference>
<evidence type="ECO:0000256" key="5">
    <source>
        <dbReference type="ARBA" id="ARBA00038359"/>
    </source>
</evidence>
<reference evidence="9 10" key="1">
    <citation type="journal article" date="2005" name="Nature">
        <title>Genomic sequence of the pathogenic and allergenic filamentous fungus Aspergillus fumigatus.</title>
        <authorList>
            <person name="Nierman W.C."/>
            <person name="Pain A."/>
            <person name="Anderson M.J."/>
            <person name="Wortman J.R."/>
            <person name="Kim H.S."/>
            <person name="Arroyo J."/>
            <person name="Berriman M."/>
            <person name="Abe K."/>
            <person name="Archer D.B."/>
            <person name="Bermejo C."/>
            <person name="Bennett J."/>
            <person name="Bowyer P."/>
            <person name="Chen D."/>
            <person name="Collins M."/>
            <person name="Coulsen R."/>
            <person name="Davies R."/>
            <person name="Dyer P.S."/>
            <person name="Farman M."/>
            <person name="Fedorova N."/>
            <person name="Fedorova N."/>
            <person name="Feldblyum T.V."/>
            <person name="Fischer R."/>
            <person name="Fosker N."/>
            <person name="Fraser A."/>
            <person name="Garcia J.L."/>
            <person name="Garcia M.J."/>
            <person name="Goble A."/>
            <person name="Goldman G.H."/>
            <person name="Gomi K."/>
            <person name="Griffith-Jones S."/>
            <person name="Gwilliam R."/>
            <person name="Haas B."/>
            <person name="Haas H."/>
            <person name="Harris D."/>
            <person name="Horiuchi H."/>
            <person name="Huang J."/>
            <person name="Humphray S."/>
            <person name="Jimenez J."/>
            <person name="Keller N."/>
            <person name="Khouri H."/>
            <person name="Kitamoto K."/>
            <person name="Kobayashi T."/>
            <person name="Konzack S."/>
            <person name="Kulkarni R."/>
            <person name="Kumagai T."/>
            <person name="Lafon A."/>
            <person name="Latge J.P."/>
            <person name="Li W."/>
            <person name="Lord A."/>
            <person name="Lu C."/>
            <person name="Majoros W.H."/>
            <person name="May G.S."/>
            <person name="Miller B.L."/>
            <person name="Mohamoud Y."/>
            <person name="Molina M."/>
            <person name="Monod M."/>
            <person name="Mouyna I."/>
            <person name="Mulligan S."/>
            <person name="Murphy L."/>
            <person name="O'Neil S."/>
            <person name="Paulsen I."/>
            <person name="Penalva M.A."/>
            <person name="Pertea M."/>
            <person name="Price C."/>
            <person name="Pritchard B.L."/>
            <person name="Quail M.A."/>
            <person name="Rabbinowitsch E."/>
            <person name="Rawlins N."/>
            <person name="Rajandream M.A."/>
            <person name="Reichard U."/>
            <person name="Renauld H."/>
            <person name="Robson G.D."/>
            <person name="Rodriguez de Cordoba S."/>
            <person name="Rodriguez-Pena J.M."/>
            <person name="Ronning C.M."/>
            <person name="Rutter S."/>
            <person name="Salzberg S.L."/>
            <person name="Sanchez M."/>
            <person name="Sanchez-Ferrero J.C."/>
            <person name="Saunders D."/>
            <person name="Seeger K."/>
            <person name="Squares R."/>
            <person name="Squares S."/>
            <person name="Takeuchi M."/>
            <person name="Tekaia F."/>
            <person name="Turner G."/>
            <person name="Vazquez de Aldana C.R."/>
            <person name="Weidman J."/>
            <person name="White O."/>
            <person name="Woodward J."/>
            <person name="Yu J.H."/>
            <person name="Fraser C."/>
            <person name="Galagan J.E."/>
            <person name="Asai K."/>
            <person name="Machida M."/>
            <person name="Hall N."/>
            <person name="Barrell B."/>
            <person name="Denning D.W."/>
        </authorList>
    </citation>
    <scope>NUCLEOTIDE SEQUENCE [LARGE SCALE GENOMIC DNA]</scope>
    <source>
        <strain evidence="9 10">Af293</strain>
    </source>
</reference>
<sequence>MQLFGWAVPLRRHNIPECARSVRLHTMHRQRIITYVERAIIEGPRLTVSVAKRLGDRACNVPVHQGRPEVEAATLVPLILASVFFFNRMAAKSMGLAGGWGSDDYTIIGAYSVIQVGFGKNMWDVIPMDNITEVNKVGGRLSLSPTASALTYHSQRFFAFVVLYKTQISLAKISVCLFLLRIFQTLAFRYTTYAIIGLNAAIGVTWVLVDSLRCNPVHLAWDGWTGETPGTCINFTSATFANAFVNIAVDTVMVLMPVYEISKLNLSGRKKLGVSVMFAMGLVLTVVAILRVVVFYLNRWGKNPTVELQPIVHWSVIEVSIAVLCACLPTGRAMLAHFFPGLLGGSADKSYPQPTTPSARALGPSRQGQRSQIAKTVSYSVDYQTKPQKRDSNSFVRLVELDPLKEGSVH</sequence>
<evidence type="ECO:0000313" key="10">
    <source>
        <dbReference type="Proteomes" id="UP000002530"/>
    </source>
</evidence>
<keyword evidence="10" id="KW-1185">Reference proteome</keyword>
<feature type="transmembrane region" description="Helical" evidence="7">
    <location>
        <begin position="274"/>
        <end position="296"/>
    </location>
</feature>
<dbReference type="AlphaFoldDB" id="Q4WDV9"/>
<gene>
    <name evidence="9" type="ORF">AFUA_5G00840</name>
</gene>
<proteinExistence type="inferred from homology"/>
<dbReference type="GO" id="GO:0016020">
    <property type="term" value="C:membrane"/>
    <property type="evidence" value="ECO:0007669"/>
    <property type="project" value="UniProtKB-SubCell"/>
</dbReference>
<dbReference type="PANTHER" id="PTHR33048:SF141">
    <property type="entry name" value="INTEGRAL MEMBRANE PROTEIN-RELATED"/>
    <property type="match status" value="1"/>
</dbReference>
<evidence type="ECO:0000259" key="8">
    <source>
        <dbReference type="Pfam" id="PF20684"/>
    </source>
</evidence>
<keyword evidence="4 7" id="KW-0472">Membrane</keyword>
<dbReference type="KEGG" id="afm:AFUA_5G00840"/>
<dbReference type="eggNOG" id="ENOG502TD8R">
    <property type="taxonomic scope" value="Eukaryota"/>
</dbReference>
<organism evidence="9 10">
    <name type="scientific">Aspergillus fumigatus (strain ATCC MYA-4609 / CBS 101355 / FGSC A1100 / Af293)</name>
    <name type="common">Neosartorya fumigata</name>
    <dbReference type="NCBI Taxonomy" id="330879"/>
    <lineage>
        <taxon>Eukaryota</taxon>
        <taxon>Fungi</taxon>
        <taxon>Dikarya</taxon>
        <taxon>Ascomycota</taxon>
        <taxon>Pezizomycotina</taxon>
        <taxon>Eurotiomycetes</taxon>
        <taxon>Eurotiomycetidae</taxon>
        <taxon>Eurotiales</taxon>
        <taxon>Aspergillaceae</taxon>
        <taxon>Aspergillus</taxon>
        <taxon>Aspergillus subgen. Fumigati</taxon>
    </lineage>
</organism>
<comment type="caution">
    <text evidence="9">The sequence shown here is derived from an EMBL/GenBank/DDBJ whole genome shotgun (WGS) entry which is preliminary data.</text>
</comment>
<dbReference type="InterPro" id="IPR052337">
    <property type="entry name" value="SAT4-like"/>
</dbReference>
<keyword evidence="3 7" id="KW-1133">Transmembrane helix</keyword>
<feature type="domain" description="Rhodopsin" evidence="8">
    <location>
        <begin position="88"/>
        <end position="336"/>
    </location>
</feature>
<comment type="subcellular location">
    <subcellularLocation>
        <location evidence="1">Membrane</location>
        <topology evidence="1">Multi-pass membrane protein</topology>
    </subcellularLocation>
</comment>
<evidence type="ECO:0000256" key="6">
    <source>
        <dbReference type="SAM" id="MobiDB-lite"/>
    </source>
</evidence>
<dbReference type="Pfam" id="PF20684">
    <property type="entry name" value="Fung_rhodopsin"/>
    <property type="match status" value="1"/>
</dbReference>
<feature type="transmembrane region" description="Helical" evidence="7">
    <location>
        <begin position="243"/>
        <end position="262"/>
    </location>
</feature>
<dbReference type="HOGENOM" id="CLU_028200_6_1_1"/>
<feature type="transmembrane region" description="Helical" evidence="7">
    <location>
        <begin position="192"/>
        <end position="209"/>
    </location>
</feature>
<protein>
    <submittedName>
        <fullName evidence="9">Integral membrane protein</fullName>
    </submittedName>
</protein>
<comment type="similarity">
    <text evidence="5">Belongs to the SAT4 family.</text>
</comment>
<feature type="transmembrane region" description="Helical" evidence="7">
    <location>
        <begin position="157"/>
        <end position="180"/>
    </location>
</feature>
<evidence type="ECO:0000256" key="2">
    <source>
        <dbReference type="ARBA" id="ARBA00022692"/>
    </source>
</evidence>
<dbReference type="EMBL" id="AAHF01000011">
    <property type="protein sequence ID" value="EAL86218.1"/>
    <property type="molecule type" value="Genomic_DNA"/>
</dbReference>
<accession>Q4WDV9</accession>
<evidence type="ECO:0000256" key="4">
    <source>
        <dbReference type="ARBA" id="ARBA00023136"/>
    </source>
</evidence>
<evidence type="ECO:0000256" key="3">
    <source>
        <dbReference type="ARBA" id="ARBA00022989"/>
    </source>
</evidence>
<dbReference type="InParanoid" id="Q4WDV9"/>
<evidence type="ECO:0000256" key="7">
    <source>
        <dbReference type="SAM" id="Phobius"/>
    </source>
</evidence>
<dbReference type="STRING" id="330879.Q4WDV9"/>
<dbReference type="PANTHER" id="PTHR33048">
    <property type="entry name" value="PTH11-LIKE INTEGRAL MEMBRANE PROTEIN (AFU_ORTHOLOGUE AFUA_5G11245)"/>
    <property type="match status" value="1"/>
</dbReference>
<evidence type="ECO:0000256" key="1">
    <source>
        <dbReference type="ARBA" id="ARBA00004141"/>
    </source>
</evidence>
<name>Q4WDV9_ASPFU</name>
<feature type="region of interest" description="Disordered" evidence="6">
    <location>
        <begin position="350"/>
        <end position="371"/>
    </location>
</feature>
<evidence type="ECO:0000313" key="9">
    <source>
        <dbReference type="EMBL" id="EAL86218.1"/>
    </source>
</evidence>
<dbReference type="GeneID" id="3505685"/>
<dbReference type="OMA" id="NRMAAKS"/>